<proteinExistence type="predicted"/>
<reference evidence="1 2" key="1">
    <citation type="submission" date="2019-03" db="EMBL/GenBank/DDBJ databases">
        <title>Diversity of the mouse oral microbiome.</title>
        <authorList>
            <person name="Joseph S."/>
            <person name="Aduse-Opoku J."/>
            <person name="Curtis M."/>
            <person name="Wade W."/>
            <person name="Hashim A."/>
        </authorList>
    </citation>
    <scope>NUCLEOTIDE SEQUENCE [LARGE SCALE GENOMIC DNA]</scope>
    <source>
        <strain evidence="1 2">P2318</strain>
    </source>
</reference>
<evidence type="ECO:0000313" key="1">
    <source>
        <dbReference type="EMBL" id="TFU51497.1"/>
    </source>
</evidence>
<dbReference type="RefSeq" id="WP_135036106.1">
    <property type="nucleotide sequence ID" value="NZ_CAJTBC010000018.1"/>
</dbReference>
<organism evidence="1 2">
    <name type="scientific">Bacteroides acidifaciens</name>
    <dbReference type="NCBI Taxonomy" id="85831"/>
    <lineage>
        <taxon>Bacteria</taxon>
        <taxon>Pseudomonadati</taxon>
        <taxon>Bacteroidota</taxon>
        <taxon>Bacteroidia</taxon>
        <taxon>Bacteroidales</taxon>
        <taxon>Bacteroidaceae</taxon>
        <taxon>Bacteroides</taxon>
    </lineage>
</organism>
<dbReference type="AlphaFoldDB" id="A0A7K3MFC9"/>
<dbReference type="EMBL" id="SPPV01000006">
    <property type="protein sequence ID" value="TFU51497.1"/>
    <property type="molecule type" value="Genomic_DNA"/>
</dbReference>
<comment type="caution">
    <text evidence="1">The sequence shown here is derived from an EMBL/GenBank/DDBJ whole genome shotgun (WGS) entry which is preliminary data.</text>
</comment>
<sequence length="159" mass="18144">MNAQLLIKFIIGLAIIALILTNKIVPYLRDKLFMNISKSGYFRIILAITVVSVFGVAFNNYQESKQKYTVADNEKVKKERLIRNAFEASKNEVKLQLKSPSTAKFATEFDDKSKYKINDDESVIIQSYVDAQNSFGATIRTHFRCTVDKYGNVNDLATW</sequence>
<evidence type="ECO:0000313" key="2">
    <source>
        <dbReference type="Proteomes" id="UP000298073"/>
    </source>
</evidence>
<gene>
    <name evidence="1" type="ORF">E4T97_04380</name>
</gene>
<dbReference type="OrthoDB" id="9758243at2"/>
<name>A0A7K3MFC9_9BACE</name>
<protein>
    <submittedName>
        <fullName evidence="1">Uncharacterized protein</fullName>
    </submittedName>
</protein>
<dbReference type="Proteomes" id="UP000298073">
    <property type="component" value="Unassembled WGS sequence"/>
</dbReference>
<accession>A0A7K3MFC9</accession>